<dbReference type="GO" id="GO:0008237">
    <property type="term" value="F:metallopeptidase activity"/>
    <property type="evidence" value="ECO:0007669"/>
    <property type="project" value="UniProtKB-KW"/>
</dbReference>
<evidence type="ECO:0000313" key="7">
    <source>
        <dbReference type="Proteomes" id="UP000501427"/>
    </source>
</evidence>
<dbReference type="AlphaFoldDB" id="A0A6M4Y840"/>
<feature type="binding site" evidence="3">
    <location>
        <position position="289"/>
    </location>
    <ligand>
        <name>substrate</name>
    </ligand>
</feature>
<feature type="binding site" evidence="3">
    <location>
        <position position="163"/>
    </location>
    <ligand>
        <name>substrate</name>
    </ligand>
</feature>
<dbReference type="InterPro" id="IPR006680">
    <property type="entry name" value="Amidohydro-rel"/>
</dbReference>
<comment type="similarity">
    <text evidence="1">Belongs to the peptidase M38 family.</text>
</comment>
<dbReference type="EMBL" id="CP038441">
    <property type="protein sequence ID" value="QJT21397.1"/>
    <property type="molecule type" value="Genomic_DNA"/>
</dbReference>
<dbReference type="Gene3D" id="2.30.40.10">
    <property type="entry name" value="Urease, subunit C, domain 1"/>
    <property type="match status" value="1"/>
</dbReference>
<accession>A0A6M4Y840</accession>
<reference evidence="6 7" key="1">
    <citation type="submission" date="2019-03" db="EMBL/GenBank/DDBJ databases">
        <title>Novel transposon Tn6433 accelerates the dissemination of tet(E) in Aeromonas from aerobic biofilm under oxytetracycline stress.</title>
        <authorList>
            <person name="Shi Y."/>
            <person name="Tian Z."/>
            <person name="Zhang Y."/>
            <person name="Zhang H."/>
            <person name="Yang M."/>
        </authorList>
    </citation>
    <scope>NUCLEOTIDE SEQUENCE [LARGE SCALE GENOMIC DNA]</scope>
    <source>
        <strain evidence="6 7">T0.1-19</strain>
    </source>
</reference>
<dbReference type="GO" id="GO:0005737">
    <property type="term" value="C:cytoplasm"/>
    <property type="evidence" value="ECO:0007669"/>
    <property type="project" value="UniProtKB-SubCell"/>
</dbReference>
<dbReference type="PIRSF" id="PIRSF001238">
    <property type="entry name" value="IadA"/>
    <property type="match status" value="1"/>
</dbReference>
<dbReference type="GO" id="GO:0006508">
    <property type="term" value="P:proteolysis"/>
    <property type="evidence" value="ECO:0007669"/>
    <property type="project" value="UniProtKB-KW"/>
</dbReference>
<dbReference type="InterPro" id="IPR010229">
    <property type="entry name" value="Pept_M38_dipep"/>
</dbReference>
<proteinExistence type="inferred from homology"/>
<feature type="binding site" evidence="4">
    <location>
        <position position="195"/>
    </location>
    <ligand>
        <name>Zn(2+)</name>
        <dbReference type="ChEBI" id="CHEBI:29105"/>
        <label>2</label>
        <note>catalytic</note>
    </ligand>
</feature>
<comment type="subcellular location">
    <subcellularLocation>
        <location evidence="1">Cytoplasm</location>
    </subcellularLocation>
</comment>
<keyword evidence="1" id="KW-0482">Metalloprotease</keyword>
<keyword evidence="1 6" id="KW-0378">Hydrolase</keyword>
<feature type="binding site" evidence="3">
    <location>
        <position position="227"/>
    </location>
    <ligand>
        <name>substrate</name>
    </ligand>
</feature>
<feature type="binding site" evidence="4">
    <location>
        <position position="224"/>
    </location>
    <ligand>
        <name>Zn(2+)</name>
        <dbReference type="ChEBI" id="CHEBI:29105"/>
        <label>2</label>
        <note>catalytic</note>
    </ligand>
</feature>
<protein>
    <recommendedName>
        <fullName evidence="1">Isoaspartyl dipeptidase</fullName>
        <ecNumber evidence="1">3.4.19.-</ecNumber>
    </recommendedName>
</protein>
<evidence type="ECO:0000256" key="2">
    <source>
        <dbReference type="PIRSR" id="PIRSR001238-1"/>
    </source>
</evidence>
<sequence length="376" mass="39447">MLTLIEGAEIHSPAPLGQQDLLVADGRIAWLGKGLTVPPDWPLVRVDGRGRYLVPGLVDPLAHITGGGGEGGFAFRTPELAAGEALRAGVTTLVAALGTDSLTRSPAQVLGKVREFRAAGVSAYMYTGSYHLPVKTLTGRVESDIMLIPEVLGVGELAISDHRSSAPTHDELARLVSEARVAGLLAGKSGVSFFHVGDGRGALAPLRALRDGTDIPLRQLYPTHCNRNPWLFAEAIDWGRAGGWIDLTTSSFPELLDDGEQLAAEALVALLAAGVPADRISFSSDANASLPRFDGEGRLVEMRCGQIASLWQECVRACALGVSLEVALGVVTANPARALGLAGKGVIGVGQDADLLLIAPEHLAIERVMSGGQWRT</sequence>
<dbReference type="Pfam" id="PF01979">
    <property type="entry name" value="Amidohydro_1"/>
    <property type="match status" value="1"/>
</dbReference>
<dbReference type="GO" id="GO:0008798">
    <property type="term" value="F:beta-aspartyl-peptidase activity"/>
    <property type="evidence" value="ECO:0007669"/>
    <property type="project" value="InterPro"/>
</dbReference>
<gene>
    <name evidence="6" type="ORF">E4184_08030</name>
</gene>
<dbReference type="InterPro" id="IPR011059">
    <property type="entry name" value="Metal-dep_hydrolase_composite"/>
</dbReference>
<feature type="binding site" evidence="3">
    <location>
        <position position="99"/>
    </location>
    <ligand>
        <name>substrate</name>
    </ligand>
</feature>
<dbReference type="InterPro" id="IPR050378">
    <property type="entry name" value="Metallo-dep_Hydrolases_sf"/>
</dbReference>
<keyword evidence="1 4" id="KW-0479">Metal-binding</keyword>
<feature type="binding site" evidence="4">
    <location>
        <position position="63"/>
    </location>
    <ligand>
        <name>Zn(2+)</name>
        <dbReference type="ChEBI" id="CHEBI:29105"/>
        <label>1</label>
        <note>catalytic</note>
    </ligand>
</feature>
<feature type="binding site" evidence="3">
    <location>
        <begin position="68"/>
        <end position="70"/>
    </location>
    <ligand>
        <name>substrate</name>
    </ligand>
</feature>
<dbReference type="SUPFAM" id="SSF51338">
    <property type="entry name" value="Composite domain of metallo-dependent hydrolases"/>
    <property type="match status" value="1"/>
</dbReference>
<comment type="cofactor">
    <cofactor evidence="1 4">
        <name>Zn(2+)</name>
        <dbReference type="ChEBI" id="CHEBI:29105"/>
    </cofactor>
    <text evidence="1 4">Binds 2 Zn(2+) ions per subunit.</text>
</comment>
<evidence type="ECO:0000259" key="5">
    <source>
        <dbReference type="Pfam" id="PF01979"/>
    </source>
</evidence>
<feature type="domain" description="Amidohydrolase-related" evidence="5">
    <location>
        <begin position="265"/>
        <end position="372"/>
    </location>
</feature>
<dbReference type="Gene3D" id="3.20.20.140">
    <property type="entry name" value="Metal-dependent hydrolases"/>
    <property type="match status" value="1"/>
</dbReference>
<evidence type="ECO:0000313" key="6">
    <source>
        <dbReference type="EMBL" id="QJT21397.1"/>
    </source>
</evidence>
<keyword evidence="1" id="KW-0645">Protease</keyword>
<comment type="PTM">
    <text evidence="1">Carboxylation allows a single lysine to coordinate two zinc ions.</text>
</comment>
<feature type="binding site" evidence="3">
    <location>
        <position position="130"/>
    </location>
    <ligand>
        <name>substrate</name>
    </ligand>
</feature>
<evidence type="ECO:0000256" key="4">
    <source>
        <dbReference type="PIRSR" id="PIRSR001238-3"/>
    </source>
</evidence>
<dbReference type="GO" id="GO:0016810">
    <property type="term" value="F:hydrolase activity, acting on carbon-nitrogen (but not peptide) bonds"/>
    <property type="evidence" value="ECO:0007669"/>
    <property type="project" value="InterPro"/>
</dbReference>
<keyword evidence="1 4" id="KW-0862">Zinc</keyword>
<evidence type="ECO:0000256" key="1">
    <source>
        <dbReference type="PIRNR" id="PIRNR001238"/>
    </source>
</evidence>
<evidence type="ECO:0000256" key="3">
    <source>
        <dbReference type="PIRSR" id="PIRSR001238-2"/>
    </source>
</evidence>
<dbReference type="PANTHER" id="PTHR11647">
    <property type="entry name" value="HYDRANTOINASE/DIHYDROPYRIMIDINASE FAMILY MEMBER"/>
    <property type="match status" value="1"/>
</dbReference>
<dbReference type="Proteomes" id="UP000501427">
    <property type="component" value="Chromosome"/>
</dbReference>
<dbReference type="SUPFAM" id="SSF51556">
    <property type="entry name" value="Metallo-dependent hydrolases"/>
    <property type="match status" value="1"/>
</dbReference>
<feature type="binding site" evidence="4">
    <location>
        <position position="285"/>
    </location>
    <ligand>
        <name>Zn(2+)</name>
        <dbReference type="ChEBI" id="CHEBI:29105"/>
        <label>1</label>
        <note>catalytic</note>
    </ligand>
</feature>
<dbReference type="RefSeq" id="WP_171275830.1">
    <property type="nucleotide sequence ID" value="NZ_CAWPJG010000001.1"/>
</dbReference>
<dbReference type="EC" id="3.4.19.-" evidence="1"/>
<organism evidence="6 7">
    <name type="scientific">Aeromonas media</name>
    <dbReference type="NCBI Taxonomy" id="651"/>
    <lineage>
        <taxon>Bacteria</taxon>
        <taxon>Pseudomonadati</taxon>
        <taxon>Pseudomonadota</taxon>
        <taxon>Gammaproteobacteria</taxon>
        <taxon>Aeromonadales</taxon>
        <taxon>Aeromonadaceae</taxon>
        <taxon>Aeromonas</taxon>
    </lineage>
</organism>
<comment type="function">
    <text evidence="1">Catalyzes the hydrolytic cleavage of a subset of L-isoaspartyl (L-beta-aspartyl) dipeptides. Used to degrade proteins damaged by L-isoaspartyl residues formation.</text>
</comment>
<dbReference type="PANTHER" id="PTHR11647:SF1">
    <property type="entry name" value="COLLAPSIN RESPONSE MEDIATOR PROTEIN"/>
    <property type="match status" value="1"/>
</dbReference>
<name>A0A6M4Y840_AERME</name>
<feature type="active site" description="Proton acceptor" evidence="2">
    <location>
        <position position="285"/>
    </location>
</feature>
<dbReference type="InterPro" id="IPR032466">
    <property type="entry name" value="Metal_Hydrolase"/>
</dbReference>
<dbReference type="GO" id="GO:0046872">
    <property type="term" value="F:metal ion binding"/>
    <property type="evidence" value="ECO:0007669"/>
    <property type="project" value="UniProtKB-KW"/>
</dbReference>
<dbReference type="NCBIfam" id="TIGR01975">
    <property type="entry name" value="isoAsp_dipep"/>
    <property type="match status" value="1"/>
</dbReference>